<dbReference type="InterPro" id="IPR003474">
    <property type="entry name" value="Glcn_transporter"/>
</dbReference>
<keyword evidence="3" id="KW-1003">Cell membrane</keyword>
<dbReference type="PANTHER" id="PTHR30354">
    <property type="entry name" value="GNT FAMILY GLUCONATE TRANSPORTER"/>
    <property type="match status" value="1"/>
</dbReference>
<evidence type="ECO:0000313" key="10">
    <source>
        <dbReference type="Proteomes" id="UP000494363"/>
    </source>
</evidence>
<dbReference type="PIRSF" id="PIRSF002746">
    <property type="entry name" value="Gluconate_transporter"/>
    <property type="match status" value="1"/>
</dbReference>
<evidence type="ECO:0000256" key="4">
    <source>
        <dbReference type="ARBA" id="ARBA00022692"/>
    </source>
</evidence>
<feature type="transmembrane region" description="Helical" evidence="8">
    <location>
        <begin position="188"/>
        <end position="208"/>
    </location>
</feature>
<evidence type="ECO:0000256" key="5">
    <source>
        <dbReference type="ARBA" id="ARBA00022989"/>
    </source>
</evidence>
<dbReference type="Pfam" id="PF02447">
    <property type="entry name" value="GntP_permease"/>
    <property type="match status" value="1"/>
</dbReference>
<dbReference type="AlphaFoldDB" id="A0A6J5ENT9"/>
<dbReference type="RefSeq" id="WP_175229533.1">
    <property type="nucleotide sequence ID" value="NZ_CADIKH010000031.1"/>
</dbReference>
<reference evidence="9 10" key="1">
    <citation type="submission" date="2020-04" db="EMBL/GenBank/DDBJ databases">
        <authorList>
            <person name="De Canck E."/>
        </authorList>
    </citation>
    <scope>NUCLEOTIDE SEQUENCE [LARGE SCALE GENOMIC DNA]</scope>
    <source>
        <strain evidence="9 10">LMG 29542</strain>
    </source>
</reference>
<comment type="subcellular location">
    <subcellularLocation>
        <location evidence="1">Cell membrane</location>
        <topology evidence="1">Multi-pass membrane protein</topology>
    </subcellularLocation>
</comment>
<dbReference type="PANTHER" id="PTHR30354:SF22">
    <property type="entry name" value="HIGH-AFFINITY GLUCONATE TRANSPORTER"/>
    <property type="match status" value="1"/>
</dbReference>
<dbReference type="GO" id="GO:0015128">
    <property type="term" value="F:gluconate transmembrane transporter activity"/>
    <property type="evidence" value="ECO:0007669"/>
    <property type="project" value="InterPro"/>
</dbReference>
<evidence type="ECO:0000256" key="8">
    <source>
        <dbReference type="SAM" id="Phobius"/>
    </source>
</evidence>
<feature type="transmembrane region" description="Helical" evidence="8">
    <location>
        <begin position="151"/>
        <end position="168"/>
    </location>
</feature>
<accession>A0A6J5ENT9</accession>
<feature type="transmembrane region" description="Helical" evidence="8">
    <location>
        <begin position="111"/>
        <end position="144"/>
    </location>
</feature>
<keyword evidence="4 8" id="KW-0812">Transmembrane</keyword>
<dbReference type="EMBL" id="CADIKH010000031">
    <property type="protein sequence ID" value="CAB3766896.1"/>
    <property type="molecule type" value="Genomic_DNA"/>
</dbReference>
<feature type="transmembrane region" description="Helical" evidence="8">
    <location>
        <begin position="17"/>
        <end position="34"/>
    </location>
</feature>
<organism evidence="9 10">
    <name type="scientific">Paraburkholderia humisilvae</name>
    <dbReference type="NCBI Taxonomy" id="627669"/>
    <lineage>
        <taxon>Bacteria</taxon>
        <taxon>Pseudomonadati</taxon>
        <taxon>Pseudomonadota</taxon>
        <taxon>Betaproteobacteria</taxon>
        <taxon>Burkholderiales</taxon>
        <taxon>Burkholderiaceae</taxon>
        <taxon>Paraburkholderia</taxon>
    </lineage>
</organism>
<feature type="transmembrane region" description="Helical" evidence="8">
    <location>
        <begin position="280"/>
        <end position="298"/>
    </location>
</feature>
<feature type="transmembrane region" description="Helical" evidence="8">
    <location>
        <begin position="70"/>
        <end position="91"/>
    </location>
</feature>
<dbReference type="Proteomes" id="UP000494363">
    <property type="component" value="Unassembled WGS sequence"/>
</dbReference>
<keyword evidence="10" id="KW-1185">Reference proteome</keyword>
<keyword evidence="5 8" id="KW-1133">Transmembrane helix</keyword>
<keyword evidence="2" id="KW-0813">Transport</keyword>
<evidence type="ECO:0000256" key="2">
    <source>
        <dbReference type="ARBA" id="ARBA00022448"/>
    </source>
</evidence>
<feature type="transmembrane region" description="Helical" evidence="8">
    <location>
        <begin position="237"/>
        <end position="260"/>
    </location>
</feature>
<feature type="transmembrane region" description="Helical" evidence="8">
    <location>
        <begin position="319"/>
        <end position="340"/>
    </location>
</feature>
<feature type="transmembrane region" description="Helical" evidence="8">
    <location>
        <begin position="432"/>
        <end position="457"/>
    </location>
</feature>
<evidence type="ECO:0000256" key="3">
    <source>
        <dbReference type="ARBA" id="ARBA00022475"/>
    </source>
</evidence>
<feature type="transmembrane region" description="Helical" evidence="8">
    <location>
        <begin position="398"/>
        <end position="420"/>
    </location>
</feature>
<feature type="transmembrane region" description="Helical" evidence="8">
    <location>
        <begin position="346"/>
        <end position="365"/>
    </location>
</feature>
<keyword evidence="6 8" id="KW-0472">Membrane</keyword>
<comment type="similarity">
    <text evidence="7">Belongs to the GntP permease family.</text>
</comment>
<feature type="transmembrane region" description="Helical" evidence="8">
    <location>
        <begin position="372"/>
        <end position="392"/>
    </location>
</feature>
<dbReference type="NCBIfam" id="TIGR00791">
    <property type="entry name" value="gntP"/>
    <property type="match status" value="1"/>
</dbReference>
<evidence type="ECO:0000256" key="6">
    <source>
        <dbReference type="ARBA" id="ARBA00023136"/>
    </source>
</evidence>
<evidence type="ECO:0000256" key="7">
    <source>
        <dbReference type="ARBA" id="ARBA00049663"/>
    </source>
</evidence>
<sequence length="458" mass="47596">MHLTATLTPWSAHDTRLILSCALGLALIIVLISALKIAPFLSILVGTFAAGFTAGLPLEAVASAFSKGAGALLGDVGIIIALGAMLGALMADSGAADRLVTTILDHATPRRLPWMMALVAIIIGLPLFFEVGLVMMVPIIFVMARRSQQPILRIAIPALAGMTTLHALLPPHPGPLIAVSALHADLGITLGLGLIVAIPAVILAGPIYGGMLSKRMQIAEPEEMGKLFRSETPQSELPGFAVSLITILLPVVLMLGRTVAKLLLEPKTLAYDTLDFLGEPLVALGLTVLFAIVALGWARGMPRERVGGILRKSLPPIAALLLTIGAGGGLKQMLVVAGISATIGKIAVGAHLPLIVLAWLIAVALRQATGSATVATTTTAGIVAPVVAGLPATHNSLLALAIGAGSVFFCHVNDAGFWMVREYFGLQLKQTVFVWSILQTIVSVVGLVLTLLLWAVLT</sequence>
<evidence type="ECO:0000256" key="1">
    <source>
        <dbReference type="ARBA" id="ARBA00004651"/>
    </source>
</evidence>
<evidence type="ECO:0000313" key="9">
    <source>
        <dbReference type="EMBL" id="CAB3766896.1"/>
    </source>
</evidence>
<protein>
    <submittedName>
        <fullName evidence="9">High-affinity gluconate transporter</fullName>
    </submittedName>
</protein>
<gene>
    <name evidence="9" type="primary">gntT_1</name>
    <name evidence="9" type="ORF">LMG29542_05464</name>
</gene>
<proteinExistence type="inferred from homology"/>
<feature type="transmembrane region" description="Helical" evidence="8">
    <location>
        <begin position="40"/>
        <end position="58"/>
    </location>
</feature>
<name>A0A6J5ENT9_9BURK</name>
<dbReference type="GO" id="GO:0005886">
    <property type="term" value="C:plasma membrane"/>
    <property type="evidence" value="ECO:0007669"/>
    <property type="project" value="UniProtKB-SubCell"/>
</dbReference>